<dbReference type="InterPro" id="IPR033470">
    <property type="entry name" value="FakA-like_C"/>
</dbReference>
<dbReference type="AlphaFoldDB" id="A0A645EA26"/>
<dbReference type="Pfam" id="PF13684">
    <property type="entry name" value="FakA-like_C"/>
    <property type="match status" value="1"/>
</dbReference>
<feature type="domain" description="Fatty acid kinase subunit A-like C-terminal" evidence="1">
    <location>
        <begin position="2"/>
        <end position="54"/>
    </location>
</feature>
<sequence>MKADSEVVSLYYGADLDEQAAEQLKGKLAGAYPDKAIELYYGGQPHYQFIISVE</sequence>
<name>A0A645EA26_9ZZZZ</name>
<accession>A0A645EA26</accession>
<evidence type="ECO:0000313" key="2">
    <source>
        <dbReference type="EMBL" id="MPM97988.1"/>
    </source>
</evidence>
<reference evidence="2" key="1">
    <citation type="submission" date="2019-08" db="EMBL/GenBank/DDBJ databases">
        <authorList>
            <person name="Kucharzyk K."/>
            <person name="Murdoch R.W."/>
            <person name="Higgins S."/>
            <person name="Loffler F."/>
        </authorList>
    </citation>
    <scope>NUCLEOTIDE SEQUENCE</scope>
</reference>
<comment type="caution">
    <text evidence="2">The sequence shown here is derived from an EMBL/GenBank/DDBJ whole genome shotgun (WGS) entry which is preliminary data.</text>
</comment>
<dbReference type="EMBL" id="VSSQ01044186">
    <property type="protein sequence ID" value="MPM97988.1"/>
    <property type="molecule type" value="Genomic_DNA"/>
</dbReference>
<gene>
    <name evidence="2" type="ORF">SDC9_145169</name>
</gene>
<organism evidence="2">
    <name type="scientific">bioreactor metagenome</name>
    <dbReference type="NCBI Taxonomy" id="1076179"/>
    <lineage>
        <taxon>unclassified sequences</taxon>
        <taxon>metagenomes</taxon>
        <taxon>ecological metagenomes</taxon>
    </lineage>
</organism>
<evidence type="ECO:0000259" key="1">
    <source>
        <dbReference type="Pfam" id="PF13684"/>
    </source>
</evidence>
<protein>
    <recommendedName>
        <fullName evidence="1">Fatty acid kinase subunit A-like C-terminal domain-containing protein</fullName>
    </recommendedName>
</protein>
<proteinExistence type="predicted"/>